<feature type="transmembrane region" description="Helical" evidence="5">
    <location>
        <begin position="257"/>
        <end position="274"/>
    </location>
</feature>
<feature type="transmembrane region" description="Helical" evidence="5">
    <location>
        <begin position="280"/>
        <end position="301"/>
    </location>
</feature>
<sequence>MTSGRDWRFWFCGFVVLLGLAMVLAGPADWLAPHQWAAAALTLGAIAFWGTGALPEPVTAFLFMALAVIGVAPPEVTFSGFLSPAFWLVFAGMIFGIAVDRTGLGARIALRLATLFGTRYAALVFGVVLSAGLLAFPMPSAMGRAVLVIPIVAALAKASGYPEGSRGYEGLILAGAFGTFIAGFAVMPANLINLVLVGAAERVLDHHFLYGEWLWRFFPVMGLLRVAMVAGLVLLLYGDPPREGSDRPPLRGPARPAEWRLGLILLLAIVGWMTDTAHGLSPAWIAMLAGGICVLPLIGVMDGKDLSTLGLGPLLYVVGILGLGAVVAESGLGVRVAEGLLSIGDLAALGAVGSFVAVTATALVVALGTTLPGAAAVMVPLAAQIADAAGLALDTVLTAIMLGCATPLLPYQAAPMVVALQLGAVPLAVGTRFTLLIAAGTILFLLPLEILWLMIVGLL</sequence>
<organism evidence="6 7">
    <name type="scientific">Marinibaculum pumilum</name>
    <dbReference type="NCBI Taxonomy" id="1766165"/>
    <lineage>
        <taxon>Bacteria</taxon>
        <taxon>Pseudomonadati</taxon>
        <taxon>Pseudomonadota</taxon>
        <taxon>Alphaproteobacteria</taxon>
        <taxon>Rhodospirillales</taxon>
        <taxon>Rhodospirillaceae</taxon>
        <taxon>Marinibaculum</taxon>
    </lineage>
</organism>
<feature type="transmembrane region" description="Helical" evidence="5">
    <location>
        <begin position="80"/>
        <end position="99"/>
    </location>
</feature>
<comment type="caution">
    <text evidence="6">The sequence shown here is derived from an EMBL/GenBank/DDBJ whole genome shotgun (WGS) entry which is preliminary data.</text>
</comment>
<feature type="transmembrane region" description="Helical" evidence="5">
    <location>
        <begin position="217"/>
        <end position="237"/>
    </location>
</feature>
<dbReference type="PANTHER" id="PTHR10283">
    <property type="entry name" value="SOLUTE CARRIER FAMILY 13 MEMBER"/>
    <property type="match status" value="1"/>
</dbReference>
<dbReference type="Pfam" id="PF00939">
    <property type="entry name" value="Na_sulph_symp"/>
    <property type="match status" value="1"/>
</dbReference>
<proteinExistence type="predicted"/>
<feature type="transmembrane region" description="Helical" evidence="5">
    <location>
        <begin position="313"/>
        <end position="334"/>
    </location>
</feature>
<dbReference type="Proteomes" id="UP001595528">
    <property type="component" value="Unassembled WGS sequence"/>
</dbReference>
<feature type="transmembrane region" description="Helical" evidence="5">
    <location>
        <begin position="120"/>
        <end position="136"/>
    </location>
</feature>
<protein>
    <submittedName>
        <fullName evidence="6">SLC13 family permease</fullName>
    </submittedName>
</protein>
<gene>
    <name evidence="6" type="ORF">ACFOGJ_10230</name>
</gene>
<dbReference type="RefSeq" id="WP_379900030.1">
    <property type="nucleotide sequence ID" value="NZ_JBHRTR010000024.1"/>
</dbReference>
<feature type="transmembrane region" description="Helical" evidence="5">
    <location>
        <begin position="142"/>
        <end position="159"/>
    </location>
</feature>
<reference evidence="7" key="1">
    <citation type="journal article" date="2019" name="Int. J. Syst. Evol. Microbiol.">
        <title>The Global Catalogue of Microorganisms (GCM) 10K type strain sequencing project: providing services to taxonomists for standard genome sequencing and annotation.</title>
        <authorList>
            <consortium name="The Broad Institute Genomics Platform"/>
            <consortium name="The Broad Institute Genome Sequencing Center for Infectious Disease"/>
            <person name="Wu L."/>
            <person name="Ma J."/>
        </authorList>
    </citation>
    <scope>NUCLEOTIDE SEQUENCE [LARGE SCALE GENOMIC DNA]</scope>
    <source>
        <strain evidence="7">KCTC 42964</strain>
    </source>
</reference>
<feature type="transmembrane region" description="Helical" evidence="5">
    <location>
        <begin position="433"/>
        <end position="458"/>
    </location>
</feature>
<evidence type="ECO:0000313" key="6">
    <source>
        <dbReference type="EMBL" id="MFC3227610.1"/>
    </source>
</evidence>
<evidence type="ECO:0000256" key="1">
    <source>
        <dbReference type="ARBA" id="ARBA00004141"/>
    </source>
</evidence>
<feature type="transmembrane region" description="Helical" evidence="5">
    <location>
        <begin position="346"/>
        <end position="379"/>
    </location>
</feature>
<dbReference type="PANTHER" id="PTHR10283:SF82">
    <property type="entry name" value="SOLUTE CARRIER FAMILY 13 MEMBER 2"/>
    <property type="match status" value="1"/>
</dbReference>
<comment type="subcellular location">
    <subcellularLocation>
        <location evidence="1">Membrane</location>
        <topology evidence="1">Multi-pass membrane protein</topology>
    </subcellularLocation>
</comment>
<keyword evidence="7" id="KW-1185">Reference proteome</keyword>
<evidence type="ECO:0000256" key="5">
    <source>
        <dbReference type="SAM" id="Phobius"/>
    </source>
</evidence>
<keyword evidence="2 5" id="KW-0812">Transmembrane</keyword>
<name>A0ABV7KZL5_9PROT</name>
<dbReference type="EMBL" id="JBHRTR010000024">
    <property type="protein sequence ID" value="MFC3227610.1"/>
    <property type="molecule type" value="Genomic_DNA"/>
</dbReference>
<keyword evidence="4 5" id="KW-0472">Membrane</keyword>
<dbReference type="InterPro" id="IPR001898">
    <property type="entry name" value="SLC13A/DASS"/>
</dbReference>
<feature type="transmembrane region" description="Helical" evidence="5">
    <location>
        <begin position="58"/>
        <end position="74"/>
    </location>
</feature>
<accession>A0ABV7KZL5</accession>
<evidence type="ECO:0000256" key="3">
    <source>
        <dbReference type="ARBA" id="ARBA00022989"/>
    </source>
</evidence>
<evidence type="ECO:0000256" key="2">
    <source>
        <dbReference type="ARBA" id="ARBA00022692"/>
    </source>
</evidence>
<feature type="transmembrane region" description="Helical" evidence="5">
    <location>
        <begin position="391"/>
        <end position="413"/>
    </location>
</feature>
<evidence type="ECO:0000256" key="4">
    <source>
        <dbReference type="ARBA" id="ARBA00023136"/>
    </source>
</evidence>
<evidence type="ECO:0000313" key="7">
    <source>
        <dbReference type="Proteomes" id="UP001595528"/>
    </source>
</evidence>
<keyword evidence="3 5" id="KW-1133">Transmembrane helix</keyword>
<feature type="transmembrane region" description="Helical" evidence="5">
    <location>
        <begin position="171"/>
        <end position="197"/>
    </location>
</feature>